<evidence type="ECO:0000313" key="8">
    <source>
        <dbReference type="EMBL" id="BBX05706.1"/>
    </source>
</evidence>
<feature type="transmembrane region" description="Helical" evidence="7">
    <location>
        <begin position="184"/>
        <end position="201"/>
    </location>
</feature>
<comment type="subcellular location">
    <subcellularLocation>
        <location evidence="6">Cell membrane</location>
        <topology evidence="6">Multi-pass membrane protein</topology>
    </subcellularLocation>
    <subcellularLocation>
        <location evidence="1">Membrane</location>
        <topology evidence="1">Multi-pass membrane protein</topology>
    </subcellularLocation>
</comment>
<dbReference type="PANTHER" id="PTHR30477:SF0">
    <property type="entry name" value="METAL TRANSPORT SYSTEM MEMBRANE PROTEIN TM_0125-RELATED"/>
    <property type="match status" value="1"/>
</dbReference>
<dbReference type="InterPro" id="IPR001626">
    <property type="entry name" value="ABC_TroCD"/>
</dbReference>
<evidence type="ECO:0000256" key="3">
    <source>
        <dbReference type="ARBA" id="ARBA00022692"/>
    </source>
</evidence>
<evidence type="ECO:0000256" key="5">
    <source>
        <dbReference type="ARBA" id="ARBA00023136"/>
    </source>
</evidence>
<dbReference type="Proteomes" id="UP000467327">
    <property type="component" value="Chromosome"/>
</dbReference>
<feature type="transmembrane region" description="Helical" evidence="7">
    <location>
        <begin position="145"/>
        <end position="164"/>
    </location>
</feature>
<keyword evidence="4 7" id="KW-1133">Transmembrane helix</keyword>
<comment type="similarity">
    <text evidence="2 6">Belongs to the ABC-3 integral membrane protein family.</text>
</comment>
<sequence length="288" mass="29279">MNDRLADVLDHLFAFDITADLLGRGFVQQALIAAALLALVAGLIGPFIVMRQMSFAVHGSSELSLTGAAFALLVGFNVGLGALVGSALAAVLFGILGQRARERDSAIGVVLAFGLGLAVLFIHLYPGRAGTSFALLTGQIVGVGYSGLTLLIAVTVLVVGVLAFSYRPLLFATADPEVAAARGVPVRMLGIVFAALVGVVAAQGVQIVGALLVMSLLITPAAAAARVFSSPAAVIAASVIFAELSAVVGIVLSLAPGVPVSVFVTTISFVIYLVCWAVSRRQVDPAAA</sequence>
<dbReference type="GO" id="GO:0055085">
    <property type="term" value="P:transmembrane transport"/>
    <property type="evidence" value="ECO:0007669"/>
    <property type="project" value="InterPro"/>
</dbReference>
<dbReference type="PANTHER" id="PTHR30477">
    <property type="entry name" value="ABC-TRANSPORTER METAL-BINDING PROTEIN"/>
    <property type="match status" value="1"/>
</dbReference>
<dbReference type="InterPro" id="IPR037294">
    <property type="entry name" value="ABC_BtuC-like"/>
</dbReference>
<organism evidence="8 9">
    <name type="scientific">Mycolicibacterium aichiense</name>
    <dbReference type="NCBI Taxonomy" id="1799"/>
    <lineage>
        <taxon>Bacteria</taxon>
        <taxon>Bacillati</taxon>
        <taxon>Actinomycetota</taxon>
        <taxon>Actinomycetes</taxon>
        <taxon>Mycobacteriales</taxon>
        <taxon>Mycobacteriaceae</taxon>
        <taxon>Mycolicibacterium</taxon>
    </lineage>
</organism>
<keyword evidence="8" id="KW-0067">ATP-binding</keyword>
<keyword evidence="6" id="KW-0813">Transport</keyword>
<feature type="transmembrane region" description="Helical" evidence="7">
    <location>
        <begin position="207"/>
        <end position="225"/>
    </location>
</feature>
<dbReference type="GO" id="GO:0043190">
    <property type="term" value="C:ATP-binding cassette (ABC) transporter complex"/>
    <property type="evidence" value="ECO:0007669"/>
    <property type="project" value="InterPro"/>
</dbReference>
<keyword evidence="8" id="KW-0347">Helicase</keyword>
<evidence type="ECO:0000256" key="6">
    <source>
        <dbReference type="RuleBase" id="RU003943"/>
    </source>
</evidence>
<evidence type="ECO:0000313" key="9">
    <source>
        <dbReference type="Proteomes" id="UP000467327"/>
    </source>
</evidence>
<dbReference type="AlphaFoldDB" id="A0AAD1HK55"/>
<gene>
    <name evidence="8" type="ORF">MAIC_05090</name>
</gene>
<feature type="transmembrane region" description="Helical" evidence="7">
    <location>
        <begin position="232"/>
        <end position="254"/>
    </location>
</feature>
<keyword evidence="9" id="KW-1185">Reference proteome</keyword>
<feature type="transmembrane region" description="Helical" evidence="7">
    <location>
        <begin position="69"/>
        <end position="93"/>
    </location>
</feature>
<dbReference type="Gene3D" id="1.10.3470.10">
    <property type="entry name" value="ABC transporter involved in vitamin B12 uptake, BtuC"/>
    <property type="match status" value="1"/>
</dbReference>
<evidence type="ECO:0000256" key="4">
    <source>
        <dbReference type="ARBA" id="ARBA00022989"/>
    </source>
</evidence>
<reference evidence="8 9" key="1">
    <citation type="journal article" date="2019" name="Emerg. Microbes Infect.">
        <title>Comprehensive subspecies identification of 175 nontuberculous mycobacteria species based on 7547 genomic profiles.</title>
        <authorList>
            <person name="Matsumoto Y."/>
            <person name="Kinjo T."/>
            <person name="Motooka D."/>
            <person name="Nabeya D."/>
            <person name="Jung N."/>
            <person name="Uechi K."/>
            <person name="Horii T."/>
            <person name="Iida T."/>
            <person name="Fujita J."/>
            <person name="Nakamura S."/>
        </authorList>
    </citation>
    <scope>NUCLEOTIDE SEQUENCE [LARGE SCALE GENOMIC DNA]</scope>
    <source>
        <strain evidence="8 9">JCM 6376</strain>
    </source>
</reference>
<dbReference type="GO" id="GO:0004386">
    <property type="term" value="F:helicase activity"/>
    <property type="evidence" value="ECO:0007669"/>
    <property type="project" value="UniProtKB-KW"/>
</dbReference>
<dbReference type="RefSeq" id="WP_115317505.1">
    <property type="nucleotide sequence ID" value="NZ_AP022561.1"/>
</dbReference>
<proteinExistence type="inferred from homology"/>
<feature type="transmembrane region" description="Helical" evidence="7">
    <location>
        <begin position="30"/>
        <end position="49"/>
    </location>
</feature>
<dbReference type="KEGG" id="maic:MAIC_05090"/>
<evidence type="ECO:0000256" key="7">
    <source>
        <dbReference type="SAM" id="Phobius"/>
    </source>
</evidence>
<dbReference type="Pfam" id="PF00950">
    <property type="entry name" value="ABC-3"/>
    <property type="match status" value="1"/>
</dbReference>
<keyword evidence="3 6" id="KW-0812">Transmembrane</keyword>
<accession>A0AAD1HK55</accession>
<dbReference type="SUPFAM" id="SSF81345">
    <property type="entry name" value="ABC transporter involved in vitamin B12 uptake, BtuC"/>
    <property type="match status" value="1"/>
</dbReference>
<keyword evidence="8" id="KW-0378">Hydrolase</keyword>
<evidence type="ECO:0000256" key="2">
    <source>
        <dbReference type="ARBA" id="ARBA00008034"/>
    </source>
</evidence>
<protein>
    <submittedName>
        <fullName evidence="8">Helicase</fullName>
    </submittedName>
</protein>
<keyword evidence="5 7" id="KW-0472">Membrane</keyword>
<feature type="transmembrane region" description="Helical" evidence="7">
    <location>
        <begin position="105"/>
        <end position="125"/>
    </location>
</feature>
<feature type="transmembrane region" description="Helical" evidence="7">
    <location>
        <begin position="260"/>
        <end position="279"/>
    </location>
</feature>
<name>A0AAD1HK55_9MYCO</name>
<keyword evidence="8" id="KW-0547">Nucleotide-binding</keyword>
<evidence type="ECO:0000256" key="1">
    <source>
        <dbReference type="ARBA" id="ARBA00004141"/>
    </source>
</evidence>
<dbReference type="EMBL" id="AP022561">
    <property type="protein sequence ID" value="BBX05706.1"/>
    <property type="molecule type" value="Genomic_DNA"/>
</dbReference>